<feature type="region of interest" description="Disordered" evidence="1">
    <location>
        <begin position="65"/>
        <end position="105"/>
    </location>
</feature>
<accession>A0A1H5ZYA6</accession>
<reference evidence="3" key="1">
    <citation type="submission" date="2016-10" db="EMBL/GenBank/DDBJ databases">
        <authorList>
            <person name="Varghese N."/>
            <person name="Submissions S."/>
        </authorList>
    </citation>
    <scope>NUCLEOTIDE SEQUENCE [LARGE SCALE GENOMIC DNA]</scope>
    <source>
        <strain evidence="3">CGMCC 1.9230</strain>
    </source>
</reference>
<protein>
    <submittedName>
        <fullName evidence="2">Uncharacterized protein</fullName>
    </submittedName>
</protein>
<gene>
    <name evidence="2" type="ORF">SAMN04488130_11294</name>
</gene>
<sequence length="146" mass="16020">MKRTIKSIKETSKPGNQIEEENYVDLLLNKKSVIQVSDNLNRKLRRKILVKANFKTTVNSKRYRDEVKPVVPTQPMPSIQPPVEPTEPPAPIPIQPPAPVPQIIPEPAEPSVPPIVPLPPVVPLPAVPLVPQVPFVPTAGNHIVAS</sequence>
<dbReference type="EMBL" id="FNVP01000012">
    <property type="protein sequence ID" value="SEG41478.1"/>
    <property type="molecule type" value="Genomic_DNA"/>
</dbReference>
<evidence type="ECO:0000313" key="2">
    <source>
        <dbReference type="EMBL" id="SEG41478.1"/>
    </source>
</evidence>
<dbReference type="RefSeq" id="WP_146059551.1">
    <property type="nucleotide sequence ID" value="NZ_FNVP01000012.1"/>
</dbReference>
<evidence type="ECO:0000313" key="3">
    <source>
        <dbReference type="Proteomes" id="UP000236737"/>
    </source>
</evidence>
<organism evidence="2 3">
    <name type="scientific">Flavobacterium urumqiense</name>
    <dbReference type="NCBI Taxonomy" id="935224"/>
    <lineage>
        <taxon>Bacteria</taxon>
        <taxon>Pseudomonadati</taxon>
        <taxon>Bacteroidota</taxon>
        <taxon>Flavobacteriia</taxon>
        <taxon>Flavobacteriales</taxon>
        <taxon>Flavobacteriaceae</taxon>
        <taxon>Flavobacterium</taxon>
    </lineage>
</organism>
<dbReference type="AlphaFoldDB" id="A0A1H5ZYA6"/>
<dbReference type="Proteomes" id="UP000236737">
    <property type="component" value="Unassembled WGS sequence"/>
</dbReference>
<feature type="compositionally biased region" description="Pro residues" evidence="1">
    <location>
        <begin position="72"/>
        <end position="105"/>
    </location>
</feature>
<evidence type="ECO:0000256" key="1">
    <source>
        <dbReference type="SAM" id="MobiDB-lite"/>
    </source>
</evidence>
<keyword evidence="3" id="KW-1185">Reference proteome</keyword>
<proteinExistence type="predicted"/>
<name>A0A1H5ZYA6_9FLAO</name>